<organism evidence="1 2">
    <name type="scientific">Paenibacillus thermoaerophilus</name>
    <dbReference type="NCBI Taxonomy" id="1215385"/>
    <lineage>
        <taxon>Bacteria</taxon>
        <taxon>Bacillati</taxon>
        <taxon>Bacillota</taxon>
        <taxon>Bacilli</taxon>
        <taxon>Bacillales</taxon>
        <taxon>Paenibacillaceae</taxon>
        <taxon>Paenibacillus</taxon>
    </lineage>
</organism>
<protein>
    <submittedName>
        <fullName evidence="1">Uncharacterized protein</fullName>
    </submittedName>
</protein>
<proteinExistence type="predicted"/>
<evidence type="ECO:0000313" key="1">
    <source>
        <dbReference type="EMBL" id="MFC7749054.1"/>
    </source>
</evidence>
<sequence length="159" mass="17472">MSQKGRLFTVQILMEDESPGKALEKLLHLLNSPDVLDYKVLQGIELGLMIDQLVKTQGAAPAKHKASPAVPAKPKANNATASSAAAPYENPFVANIRQYQQSGTLVRLSVLKGSGIKISMPCRLLNFDEPKSLLTVYHVDEKKVYTFSLTEIEEIEAHQ</sequence>
<keyword evidence="2" id="KW-1185">Reference proteome</keyword>
<dbReference type="Proteomes" id="UP001596528">
    <property type="component" value="Unassembled WGS sequence"/>
</dbReference>
<gene>
    <name evidence="1" type="ORF">ACFQWB_03720</name>
</gene>
<comment type="caution">
    <text evidence="1">The sequence shown here is derived from an EMBL/GenBank/DDBJ whole genome shotgun (WGS) entry which is preliminary data.</text>
</comment>
<dbReference type="EMBL" id="JBHTGQ010000009">
    <property type="protein sequence ID" value="MFC7749054.1"/>
    <property type="molecule type" value="Genomic_DNA"/>
</dbReference>
<evidence type="ECO:0000313" key="2">
    <source>
        <dbReference type="Proteomes" id="UP001596528"/>
    </source>
</evidence>
<dbReference type="RefSeq" id="WP_138789394.1">
    <property type="nucleotide sequence ID" value="NZ_JBHTGQ010000009.1"/>
</dbReference>
<reference evidence="2" key="1">
    <citation type="journal article" date="2019" name="Int. J. Syst. Evol. Microbiol.">
        <title>The Global Catalogue of Microorganisms (GCM) 10K type strain sequencing project: providing services to taxonomists for standard genome sequencing and annotation.</title>
        <authorList>
            <consortium name="The Broad Institute Genomics Platform"/>
            <consortium name="The Broad Institute Genome Sequencing Center for Infectious Disease"/>
            <person name="Wu L."/>
            <person name="Ma J."/>
        </authorList>
    </citation>
    <scope>NUCLEOTIDE SEQUENCE [LARGE SCALE GENOMIC DNA]</scope>
    <source>
        <strain evidence="2">JCM 18657</strain>
    </source>
</reference>
<name>A0ABW2UYT2_9BACL</name>
<accession>A0ABW2UYT2</accession>